<sequence length="128" mass="12975">MSSLAARFRAYLGSADFAVTAGAVVVALVAGAVAFETLPGDTDGYFVVLLSGVAVPGFGRDQWQRPFESRGRAVAWGAVGAVVASLSYAGVVTAVRAVAGDPVAPILSFAAVWILGSFAARTLTNDPA</sequence>
<keyword evidence="3" id="KW-1185">Reference proteome</keyword>
<keyword evidence="1" id="KW-1133">Transmembrane helix</keyword>
<name>A0A1I0NBY8_9EURY</name>
<keyword evidence="1" id="KW-0472">Membrane</keyword>
<proteinExistence type="predicted"/>
<evidence type="ECO:0000313" key="2">
    <source>
        <dbReference type="EMBL" id="SEV98507.1"/>
    </source>
</evidence>
<keyword evidence="1" id="KW-0812">Transmembrane</keyword>
<feature type="transmembrane region" description="Helical" evidence="1">
    <location>
        <begin position="73"/>
        <end position="91"/>
    </location>
</feature>
<gene>
    <name evidence="2" type="ORF">SAMN04487945_0741</name>
</gene>
<dbReference type="AlphaFoldDB" id="A0A1I0NBY8"/>
<accession>A0A1I0NBY8</accession>
<dbReference type="RefSeq" id="WP_089668041.1">
    <property type="nucleotide sequence ID" value="NZ_FOJA01000001.1"/>
</dbReference>
<dbReference type="EMBL" id="FOJA01000001">
    <property type="protein sequence ID" value="SEV98507.1"/>
    <property type="molecule type" value="Genomic_DNA"/>
</dbReference>
<protein>
    <submittedName>
        <fullName evidence="2">Uncharacterized protein</fullName>
    </submittedName>
</protein>
<evidence type="ECO:0000256" key="1">
    <source>
        <dbReference type="SAM" id="Phobius"/>
    </source>
</evidence>
<dbReference type="STRING" id="355548.SAMN04487945_0741"/>
<evidence type="ECO:0000313" key="3">
    <source>
        <dbReference type="Proteomes" id="UP000198518"/>
    </source>
</evidence>
<organism evidence="2 3">
    <name type="scientific">Halobacterium jilantaiense</name>
    <dbReference type="NCBI Taxonomy" id="355548"/>
    <lineage>
        <taxon>Archaea</taxon>
        <taxon>Methanobacteriati</taxon>
        <taxon>Methanobacteriota</taxon>
        <taxon>Stenosarchaea group</taxon>
        <taxon>Halobacteria</taxon>
        <taxon>Halobacteriales</taxon>
        <taxon>Halobacteriaceae</taxon>
        <taxon>Halobacterium</taxon>
    </lineage>
</organism>
<reference evidence="2 3" key="1">
    <citation type="submission" date="2016-10" db="EMBL/GenBank/DDBJ databases">
        <authorList>
            <person name="de Groot N.N."/>
        </authorList>
    </citation>
    <scope>NUCLEOTIDE SEQUENCE [LARGE SCALE GENOMIC DNA]</scope>
    <source>
        <strain evidence="2 3">CGMCC 1.5337</strain>
    </source>
</reference>
<dbReference type="OrthoDB" id="384210at2157"/>
<dbReference type="Proteomes" id="UP000198518">
    <property type="component" value="Unassembled WGS sequence"/>
</dbReference>
<feature type="transmembrane region" description="Helical" evidence="1">
    <location>
        <begin position="103"/>
        <end position="123"/>
    </location>
</feature>